<keyword evidence="1" id="KW-0808">Transferase</keyword>
<gene>
    <name evidence="1" type="ORF">I553_4446</name>
</gene>
<dbReference type="GO" id="GO:0016740">
    <property type="term" value="F:transferase activity"/>
    <property type="evidence" value="ECO:0007669"/>
    <property type="project" value="UniProtKB-KW"/>
</dbReference>
<reference evidence="1" key="1">
    <citation type="submission" date="2014-01" db="EMBL/GenBank/DDBJ databases">
        <authorList>
            <person name="Brown-Elliot B."/>
            <person name="Wallace R."/>
            <person name="Lenaerts A."/>
            <person name="Ordway D."/>
            <person name="DeGroote M.A."/>
            <person name="Parker T."/>
            <person name="Sizemore C."/>
            <person name="Tallon L.J."/>
            <person name="Sadzewicz L.K."/>
            <person name="Sengamalay N."/>
            <person name="Fraser C.M."/>
            <person name="Hine E."/>
            <person name="Shefchek K.A."/>
            <person name="Das S.P."/>
            <person name="Tettelin H."/>
        </authorList>
    </citation>
    <scope>NUCLEOTIDE SEQUENCE [LARGE SCALE GENOMIC DNA]</scope>
    <source>
        <strain evidence="1">4042</strain>
    </source>
</reference>
<protein>
    <submittedName>
        <fullName evidence="1">Putative acetyl-coenzyme A carboxylase carboxyl transferase subunit beta domain protein</fullName>
    </submittedName>
</protein>
<organism evidence="1">
    <name type="scientific">Mycobacterium xenopi 4042</name>
    <dbReference type="NCBI Taxonomy" id="1299334"/>
    <lineage>
        <taxon>Bacteria</taxon>
        <taxon>Bacillati</taxon>
        <taxon>Actinomycetota</taxon>
        <taxon>Actinomycetes</taxon>
        <taxon>Mycobacteriales</taxon>
        <taxon>Mycobacteriaceae</taxon>
        <taxon>Mycobacterium</taxon>
    </lineage>
</organism>
<accession>X8AF83</accession>
<dbReference type="PATRIC" id="fig|1299334.3.peg.6122"/>
<comment type="caution">
    <text evidence="1">The sequence shown here is derived from an EMBL/GenBank/DDBJ whole genome shotgun (WGS) entry which is preliminary data.</text>
</comment>
<name>X8AF83_MYCXE</name>
<evidence type="ECO:0000313" key="1">
    <source>
        <dbReference type="EMBL" id="EUA30189.1"/>
    </source>
</evidence>
<sequence>MRRTGIDELREAVLDDGSFVSWDTTPPAVPASESYARSWPPPGLPPVWTKRC</sequence>
<dbReference type="EMBL" id="JAOB01000060">
    <property type="protein sequence ID" value="EUA30189.1"/>
    <property type="molecule type" value="Genomic_DNA"/>
</dbReference>
<proteinExistence type="predicted"/>
<dbReference type="AlphaFoldDB" id="X8AF83"/>